<name>W0BE92_9GAMM</name>
<organism evidence="1 2">
    <name type="scientific">Legionella oakridgensis ATCC 33761 = DSM 21215</name>
    <dbReference type="NCBI Taxonomy" id="1268635"/>
    <lineage>
        <taxon>Bacteria</taxon>
        <taxon>Pseudomonadati</taxon>
        <taxon>Pseudomonadota</taxon>
        <taxon>Gammaproteobacteria</taxon>
        <taxon>Legionellales</taxon>
        <taxon>Legionellaceae</taxon>
        <taxon>Legionella</taxon>
    </lineage>
</organism>
<dbReference type="HOGENOM" id="CLU_675776_0_0_6"/>
<accession>W0BE92</accession>
<evidence type="ECO:0000313" key="1">
    <source>
        <dbReference type="EMBL" id="AHE66942.1"/>
    </source>
</evidence>
<reference evidence="1 2" key="1">
    <citation type="journal article" date="2013" name="Int. J. Med. Microbiol.">
        <title>Legionella oakridgensis ATCC 33761 genome sequence and phenotypic characterization reveals its replication capacity in amoebae.</title>
        <authorList>
            <person name="Brzuszkiewicz E."/>
            <person name="Schulz T."/>
            <person name="Rydzewski K."/>
            <person name="Daniel R."/>
            <person name="Gillmaier N."/>
            <person name="Dittmann C."/>
            <person name="Holland G."/>
            <person name="Schunder E."/>
            <person name="Lautner M."/>
            <person name="Eisenreich W."/>
            <person name="Luck C."/>
            <person name="Heuner K."/>
        </authorList>
    </citation>
    <scope>NUCLEOTIDE SEQUENCE [LARGE SCALE GENOMIC DNA]</scope>
    <source>
        <strain>OR-10</strain>
        <strain evidence="2">ATCC 33761</strain>
    </source>
</reference>
<gene>
    <name evidence="1" type="ORF">Loa_01389</name>
</gene>
<dbReference type="PATRIC" id="fig|1268635.3.peg.1407"/>
<keyword evidence="2" id="KW-1185">Reference proteome</keyword>
<evidence type="ECO:0008006" key="3">
    <source>
        <dbReference type="Google" id="ProtNLM"/>
    </source>
</evidence>
<dbReference type="AlphaFoldDB" id="W0BE92"/>
<dbReference type="PANTHER" id="PTHR38477:SF1">
    <property type="entry name" value="MUREIN L,D-TRANSPEPTIDASE CATALYTIC DOMAIN FAMILY PROTEIN"/>
    <property type="match status" value="1"/>
</dbReference>
<dbReference type="Proteomes" id="UP000018838">
    <property type="component" value="Chromosome"/>
</dbReference>
<sequence length="427" mass="48874">MASIRKDNEKEKKLWIFALTIACCSLPSYGMPLDNPYCKRPTIDDSASLLGITPSDSQKLTYFLHGIKTMLHHEAPTMNQAMVDKILTTLKCANQYDVEHTPVLTVIDYSRPSSEKRLWIFDLKGKKLLFHTYVSHGIKSGILSSNYFSNQYNSKASSIGVYKTDKAYYGRHGLSMRLDGLEKGFNDNASNRAVVMHGGWYVDEKFVKKYGRAGRSWGCPAVPSELTKQIINTIKDNSLFVAYYPNENWFLKSKYLHCDNYSHLPQVAQLETNATEPLENRDEILFAEKNNNNKREENEPIVVMAADSYQRIFNTKVPLKRMLRRQINHTEYVALNNKEFKNIVADNPELLNSATKDGSNELCFVIPVIKKVRGYYATEMQIIPLGKIKEVVTSSTQKNQPNYTIHFQTNASIHLKTTNQFIRWLGL</sequence>
<proteinExistence type="predicted"/>
<dbReference type="EMBL" id="CP004006">
    <property type="protein sequence ID" value="AHE66942.1"/>
    <property type="molecule type" value="Genomic_DNA"/>
</dbReference>
<dbReference type="STRING" id="1268635.Loa_01389"/>
<protein>
    <recommendedName>
        <fullName evidence="3">Murein L,D-transpeptidase catalytic domain family protein</fullName>
    </recommendedName>
</protein>
<dbReference type="eggNOG" id="COG1376">
    <property type="taxonomic scope" value="Bacteria"/>
</dbReference>
<dbReference type="PANTHER" id="PTHR38477">
    <property type="entry name" value="HYPOTHETICAL EXPORTED PROTEIN"/>
    <property type="match status" value="1"/>
</dbReference>
<dbReference type="InterPro" id="IPR032676">
    <property type="entry name" value="YkuD_2"/>
</dbReference>
<evidence type="ECO:0000313" key="2">
    <source>
        <dbReference type="Proteomes" id="UP000018838"/>
    </source>
</evidence>
<dbReference type="KEGG" id="lok:Loa_01389"/>
<dbReference type="Pfam" id="PF13645">
    <property type="entry name" value="YkuD_2"/>
    <property type="match status" value="1"/>
</dbReference>
<dbReference type="RefSeq" id="WP_238551351.1">
    <property type="nucleotide sequence ID" value="NZ_CP004006.1"/>
</dbReference>